<dbReference type="Pfam" id="PF07167">
    <property type="entry name" value="PhaC_N"/>
    <property type="match status" value="1"/>
</dbReference>
<dbReference type="SUPFAM" id="SSF53474">
    <property type="entry name" value="alpha/beta-Hydrolases"/>
    <property type="match status" value="1"/>
</dbReference>
<dbReference type="InterPro" id="IPR051321">
    <property type="entry name" value="PHA/PHB_synthase"/>
</dbReference>
<dbReference type="AlphaFoldDB" id="A0A4Q9VXE9"/>
<gene>
    <name evidence="5" type="ORF">EYW49_01820</name>
</gene>
<evidence type="ECO:0000256" key="2">
    <source>
        <dbReference type="ARBA" id="ARBA00023315"/>
    </source>
</evidence>
<reference evidence="5 6" key="1">
    <citation type="submission" date="2019-02" db="EMBL/GenBank/DDBJ databases">
        <title>Siculibacillus lacustris gen. nov., sp. nov., a new rosette-forming bacterium isolated from a freshwater crater lake (Lake St. Ana, Romania).</title>
        <authorList>
            <person name="Felfoldi T."/>
            <person name="Marton Z."/>
            <person name="Szabo A."/>
            <person name="Mentes A."/>
            <person name="Boka K."/>
            <person name="Marialigeti K."/>
            <person name="Mathe I."/>
            <person name="Koncz M."/>
            <person name="Schumann P."/>
            <person name="Toth E."/>
        </authorList>
    </citation>
    <scope>NUCLEOTIDE SEQUENCE [LARGE SCALE GENOMIC DNA]</scope>
    <source>
        <strain evidence="5 6">SA-279</strain>
    </source>
</reference>
<dbReference type="PANTHER" id="PTHR36837">
    <property type="entry name" value="POLY(3-HYDROXYALKANOATE) POLYMERASE SUBUNIT PHAC"/>
    <property type="match status" value="1"/>
</dbReference>
<dbReference type="Pfam" id="PF12551">
    <property type="entry name" value="PHBC_N"/>
    <property type="match status" value="1"/>
</dbReference>
<dbReference type="InterPro" id="IPR022211">
    <property type="entry name" value="PHBC_N"/>
</dbReference>
<dbReference type="InterPro" id="IPR010941">
    <property type="entry name" value="PhaC_N"/>
</dbReference>
<proteinExistence type="predicted"/>
<evidence type="ECO:0000313" key="5">
    <source>
        <dbReference type="EMBL" id="TBW41058.1"/>
    </source>
</evidence>
<name>A0A4Q9VXE9_9HYPH</name>
<dbReference type="PANTHER" id="PTHR36837:SF5">
    <property type="entry name" value="POLY-3-HYDROXYBUTYRATE SYNTHASE"/>
    <property type="match status" value="1"/>
</dbReference>
<dbReference type="GO" id="GO:0016746">
    <property type="term" value="F:acyltransferase activity"/>
    <property type="evidence" value="ECO:0007669"/>
    <property type="project" value="UniProtKB-KW"/>
</dbReference>
<accession>A0A4Q9VXE9</accession>
<protein>
    <submittedName>
        <fullName evidence="5">Alpha/beta fold hydrolase</fullName>
    </submittedName>
</protein>
<evidence type="ECO:0000259" key="4">
    <source>
        <dbReference type="Pfam" id="PF12551"/>
    </source>
</evidence>
<keyword evidence="1" id="KW-0808">Transferase</keyword>
<keyword evidence="5" id="KW-0378">Hydrolase</keyword>
<dbReference type="GO" id="GO:0016787">
    <property type="term" value="F:hydrolase activity"/>
    <property type="evidence" value="ECO:0007669"/>
    <property type="project" value="UniProtKB-KW"/>
</dbReference>
<sequence length="578" mass="62599">MPGASAERLATAEAIDRAAHATLARATKGLSPSALAIANYDWAVHLAASPGKLGALADSAMHKWLDLGRTALAASLGGADPAPLAGRDPRFRSAAWNAAPWRLLSDAFQMGTAWWQEATTDVRGAQPHHLRLVEFAARQMLDAVSPSNFPATNPDVVEATRAEGGANLLRGFEHALDDARRKASAQPPAGVENFRPGEAVAATPGAVVYRNRLIELIQYTPTTATVHPEPILIVPAWIMKYYILDLSPANSMVRHLVEAGFTVFVISWKNPDGGDRDLGLDDYRRLGPVAALEAIATIAGPAKVHGVGYCLGGTLLAIEAARQARDAAPRFGSMTLLAAQTDFTRAGELSLFIDESQLTVLEDMMWERGYLDTKQMAGAFQMLKARDLLWGRMVDDYLLGKRVEMNDLMAWNADATRMPYRMHAEYLEQLFLQNRLAEGRFEVDGRAVAIEDIHVPIFAVGTETDHVAPWMSVHKITLLAEAETTFVLTTGGHNAGIVSEPGHPRRSFRSAVKAPGAAYVDPEHWGEIATPHLGSWWTAWFEWLAMRSGARVVPPTLGAPERGLPVLAAAPGAYVLAP</sequence>
<dbReference type="Gene3D" id="3.40.50.1820">
    <property type="entry name" value="alpha/beta hydrolase"/>
    <property type="match status" value="1"/>
</dbReference>
<evidence type="ECO:0000313" key="6">
    <source>
        <dbReference type="Proteomes" id="UP000292781"/>
    </source>
</evidence>
<evidence type="ECO:0000256" key="1">
    <source>
        <dbReference type="ARBA" id="ARBA00022679"/>
    </source>
</evidence>
<feature type="domain" description="Poly-beta-hydroxybutyrate polymerase N-terminal" evidence="3">
    <location>
        <begin position="87"/>
        <end position="255"/>
    </location>
</feature>
<keyword evidence="6" id="KW-1185">Reference proteome</keyword>
<dbReference type="GO" id="GO:0042619">
    <property type="term" value="P:poly-hydroxybutyrate biosynthetic process"/>
    <property type="evidence" value="ECO:0007669"/>
    <property type="project" value="InterPro"/>
</dbReference>
<keyword evidence="2" id="KW-0012">Acyltransferase</keyword>
<evidence type="ECO:0000259" key="3">
    <source>
        <dbReference type="Pfam" id="PF07167"/>
    </source>
</evidence>
<dbReference type="Proteomes" id="UP000292781">
    <property type="component" value="Unassembled WGS sequence"/>
</dbReference>
<organism evidence="5 6">
    <name type="scientific">Siculibacillus lacustris</name>
    <dbReference type="NCBI Taxonomy" id="1549641"/>
    <lineage>
        <taxon>Bacteria</taxon>
        <taxon>Pseudomonadati</taxon>
        <taxon>Pseudomonadota</taxon>
        <taxon>Alphaproteobacteria</taxon>
        <taxon>Hyphomicrobiales</taxon>
        <taxon>Ancalomicrobiaceae</taxon>
        <taxon>Siculibacillus</taxon>
    </lineage>
</organism>
<dbReference type="OrthoDB" id="7208816at2"/>
<dbReference type="InterPro" id="IPR029058">
    <property type="entry name" value="AB_hydrolase_fold"/>
</dbReference>
<feature type="domain" description="Poly-beta-hydroxybutyrate polymerase N-terminal" evidence="4">
    <location>
        <begin position="11"/>
        <end position="52"/>
    </location>
</feature>
<comment type="caution">
    <text evidence="5">The sequence shown here is derived from an EMBL/GenBank/DDBJ whole genome shotgun (WGS) entry which is preliminary data.</text>
</comment>
<dbReference type="EMBL" id="SJFN01000002">
    <property type="protein sequence ID" value="TBW41058.1"/>
    <property type="molecule type" value="Genomic_DNA"/>
</dbReference>